<protein>
    <recommendedName>
        <fullName evidence="10">Dibenzothiophene monooxygenase</fullName>
        <ecNumber evidence="9">1.14.14.21</ecNumber>
    </recommendedName>
</protein>
<evidence type="ECO:0000256" key="3">
    <source>
        <dbReference type="ARBA" id="ARBA00022643"/>
    </source>
</evidence>
<dbReference type="PANTHER" id="PTHR43884">
    <property type="entry name" value="ACYL-COA DEHYDROGENASE"/>
    <property type="match status" value="1"/>
</dbReference>
<dbReference type="Gene3D" id="1.20.140.10">
    <property type="entry name" value="Butyryl-CoA Dehydrogenase, subunit A, domain 3"/>
    <property type="match status" value="1"/>
</dbReference>
<dbReference type="Pfam" id="PF02770">
    <property type="entry name" value="Acyl-CoA_dh_M"/>
    <property type="match status" value="1"/>
</dbReference>
<dbReference type="InterPro" id="IPR023922">
    <property type="entry name" value="S04_starv_induced_SfnB"/>
</dbReference>
<dbReference type="InterPro" id="IPR013786">
    <property type="entry name" value="AcylCoA_DH/ox_N"/>
</dbReference>
<dbReference type="InterPro" id="IPR009100">
    <property type="entry name" value="AcylCoA_DH/oxidase_NM_dom_sf"/>
</dbReference>
<dbReference type="Pfam" id="PF02771">
    <property type="entry name" value="Acyl-CoA_dh_N"/>
    <property type="match status" value="1"/>
</dbReference>
<comment type="subcellular location">
    <subcellularLocation>
        <location evidence="1">Cytoplasm</location>
    </subcellularLocation>
</comment>
<dbReference type="InterPro" id="IPR037069">
    <property type="entry name" value="AcylCoA_DH/ox_N_sf"/>
</dbReference>
<evidence type="ECO:0000256" key="8">
    <source>
        <dbReference type="ARBA" id="ARBA00034317"/>
    </source>
</evidence>
<evidence type="ECO:0000313" key="17">
    <source>
        <dbReference type="EMBL" id="SEA23490.1"/>
    </source>
</evidence>
<dbReference type="Gene3D" id="1.10.540.10">
    <property type="entry name" value="Acyl-CoA dehydrogenase/oxidase, N-terminal domain"/>
    <property type="match status" value="1"/>
</dbReference>
<dbReference type="SUPFAM" id="SSF56645">
    <property type="entry name" value="Acyl-CoA dehydrogenase NM domain-like"/>
    <property type="match status" value="1"/>
</dbReference>
<dbReference type="eggNOG" id="COG1960">
    <property type="taxonomic scope" value="Bacteria"/>
</dbReference>
<dbReference type="InterPro" id="IPR046373">
    <property type="entry name" value="Acyl-CoA_Oxase/DH_mid-dom_sf"/>
</dbReference>
<dbReference type="GO" id="GO:0006552">
    <property type="term" value="P:L-leucine catabolic process"/>
    <property type="evidence" value="ECO:0007669"/>
    <property type="project" value="TreeGrafter"/>
</dbReference>
<evidence type="ECO:0000256" key="10">
    <source>
        <dbReference type="ARBA" id="ARBA00034345"/>
    </source>
</evidence>
<evidence type="ECO:0000256" key="1">
    <source>
        <dbReference type="ARBA" id="ARBA00004496"/>
    </source>
</evidence>
<dbReference type="EC" id="1.14.14.21" evidence="9"/>
<evidence type="ECO:0000259" key="14">
    <source>
        <dbReference type="Pfam" id="PF02770"/>
    </source>
</evidence>
<dbReference type="SUPFAM" id="SSF47203">
    <property type="entry name" value="Acyl-CoA dehydrogenase C-terminal domain-like"/>
    <property type="match status" value="1"/>
</dbReference>
<accession>A0A1H3ZIF9</accession>
<proteinExistence type="inferred from homology"/>
<dbReference type="GO" id="GO:0050660">
    <property type="term" value="F:flavin adenine dinucleotide binding"/>
    <property type="evidence" value="ECO:0007669"/>
    <property type="project" value="InterPro"/>
</dbReference>
<keyword evidence="6" id="KW-0503">Monooxygenase</keyword>
<dbReference type="PANTHER" id="PTHR43884:SF12">
    <property type="entry name" value="ISOVALERYL-COA DEHYDROGENASE, MITOCHONDRIAL-RELATED"/>
    <property type="match status" value="1"/>
</dbReference>
<keyword evidence="3" id="KW-0288">FMN</keyword>
<dbReference type="NCBIfam" id="TIGR04022">
    <property type="entry name" value="sulfur_SfnB"/>
    <property type="match status" value="1"/>
</dbReference>
<keyword evidence="5" id="KW-0560">Oxidoreductase</keyword>
<keyword evidence="4" id="KW-0547">Nucleotide-binding</keyword>
<comment type="pathway">
    <text evidence="7">Sulfur metabolism; dibenzothiophene degradation.</text>
</comment>
<gene>
    <name evidence="17" type="ORF">SAMN02982996_01198</name>
</gene>
<evidence type="ECO:0000256" key="2">
    <source>
        <dbReference type="ARBA" id="ARBA00022630"/>
    </source>
</evidence>
<dbReference type="InterPro" id="IPR013107">
    <property type="entry name" value="Acyl-CoA_DH_C"/>
</dbReference>
<evidence type="ECO:0000259" key="16">
    <source>
        <dbReference type="Pfam" id="PF08028"/>
    </source>
</evidence>
<evidence type="ECO:0000313" key="18">
    <source>
        <dbReference type="Proteomes" id="UP000187280"/>
    </source>
</evidence>
<dbReference type="Proteomes" id="UP000187280">
    <property type="component" value="Unassembled WGS sequence"/>
</dbReference>
<feature type="domain" description="Acyl-CoA dehydrogenase C-terminal" evidence="16">
    <location>
        <begin position="264"/>
        <end position="396"/>
    </location>
</feature>
<evidence type="ECO:0000256" key="5">
    <source>
        <dbReference type="ARBA" id="ARBA00023002"/>
    </source>
</evidence>
<dbReference type="InterPro" id="IPR036250">
    <property type="entry name" value="AcylCo_DH-like_C"/>
</dbReference>
<comment type="catalytic activity">
    <reaction evidence="12">
        <text>dibenzothiophene 5-oxide + FMNH2 + O2 = dibenzothiophene 5,5-dioxide + FMN + H2O + H(+)</text>
        <dbReference type="Rhea" id="RHEA:49080"/>
        <dbReference type="ChEBI" id="CHEBI:15377"/>
        <dbReference type="ChEBI" id="CHEBI:15378"/>
        <dbReference type="ChEBI" id="CHEBI:15379"/>
        <dbReference type="ChEBI" id="CHEBI:23683"/>
        <dbReference type="ChEBI" id="CHEBI:57618"/>
        <dbReference type="ChEBI" id="CHEBI:58210"/>
        <dbReference type="ChEBI" id="CHEBI:90356"/>
    </reaction>
</comment>
<dbReference type="GO" id="GO:0004497">
    <property type="term" value="F:monooxygenase activity"/>
    <property type="evidence" value="ECO:0007669"/>
    <property type="project" value="UniProtKB-KW"/>
</dbReference>
<dbReference type="Pfam" id="PF08028">
    <property type="entry name" value="Acyl-CoA_dh_2"/>
    <property type="match status" value="1"/>
</dbReference>
<organism evidence="17 18">
    <name type="scientific">Lonsdalea quercina</name>
    <dbReference type="NCBI Taxonomy" id="71657"/>
    <lineage>
        <taxon>Bacteria</taxon>
        <taxon>Pseudomonadati</taxon>
        <taxon>Pseudomonadota</taxon>
        <taxon>Gammaproteobacteria</taxon>
        <taxon>Enterobacterales</taxon>
        <taxon>Pectobacteriaceae</taxon>
        <taxon>Lonsdalea</taxon>
    </lineage>
</organism>
<evidence type="ECO:0000256" key="12">
    <source>
        <dbReference type="ARBA" id="ARBA00048445"/>
    </source>
</evidence>
<dbReference type="GO" id="GO:0008470">
    <property type="term" value="F:3-methylbutanoyl-CoA dehydrogenase activity"/>
    <property type="evidence" value="ECO:0007669"/>
    <property type="project" value="TreeGrafter"/>
</dbReference>
<evidence type="ECO:0000256" key="7">
    <source>
        <dbReference type="ARBA" id="ARBA00034307"/>
    </source>
</evidence>
<dbReference type="STRING" id="71657.SAMN02982996_01198"/>
<comment type="catalytic activity">
    <reaction evidence="13">
        <text>dibenzothiophene + 2 FMNH2 + 2 O2 = dibenzothiophene 5,5-dioxide + 2 FMN + 2 H2O + 2 H(+)</text>
        <dbReference type="Rhea" id="RHEA:49072"/>
        <dbReference type="ChEBI" id="CHEBI:15377"/>
        <dbReference type="ChEBI" id="CHEBI:15378"/>
        <dbReference type="ChEBI" id="CHEBI:15379"/>
        <dbReference type="ChEBI" id="CHEBI:23681"/>
        <dbReference type="ChEBI" id="CHEBI:57618"/>
        <dbReference type="ChEBI" id="CHEBI:58210"/>
        <dbReference type="ChEBI" id="CHEBI:90356"/>
        <dbReference type="EC" id="1.14.14.21"/>
    </reaction>
</comment>
<feature type="domain" description="Acyl-CoA oxidase/dehydrogenase middle" evidence="14">
    <location>
        <begin position="153"/>
        <end position="237"/>
    </location>
</feature>
<dbReference type="AlphaFoldDB" id="A0A1H3ZIF9"/>
<name>A0A1H3ZIF9_9GAMM</name>
<evidence type="ECO:0000256" key="13">
    <source>
        <dbReference type="ARBA" id="ARBA00049456"/>
    </source>
</evidence>
<sequence>MSTIEVTATQPEVRVNSAEPFTPLPRPTSPAHIIASDEEAIAVAERLAAQFAQGAARRDREGILPIAELETFSQSGLWGITIPRAYGGAGVSYSTVAQVIAIISAADSALGQIPQNHLAGVAHLLTDGTENQKKTLLAGILQGIRWGNAFSEKGGATVSDFKTTLRREGKEVVVTGEKFYATGALLAHVVHTVAIDEEGLPHLVVFDRDAPGLTVINNWSSFGQRTTASGTVILDHVRAPIERVIPAWRAFDRPTPSGPISQIIQSAVDVGIARGTIADTMSFVREKTRPWIDSDKETAAEDVFTIAAVGDLSIRLHAAEALLARAGRLIDVAVATPNEETVAAAAIATAESKVLSTEIALLAGNKLFELAGTRSTLAEYNLDRHWRNARTHTLHDPVRWKYFHVGNYYLNQVNPPRHAWN</sequence>
<dbReference type="GO" id="GO:0005737">
    <property type="term" value="C:cytoplasm"/>
    <property type="evidence" value="ECO:0007669"/>
    <property type="project" value="UniProtKB-SubCell"/>
</dbReference>
<dbReference type="EMBL" id="FNQS01000003">
    <property type="protein sequence ID" value="SEA23490.1"/>
    <property type="molecule type" value="Genomic_DNA"/>
</dbReference>
<dbReference type="Gene3D" id="2.40.110.10">
    <property type="entry name" value="Butyryl-CoA Dehydrogenase, subunit A, domain 2"/>
    <property type="match status" value="1"/>
</dbReference>
<keyword evidence="18" id="KW-1185">Reference proteome</keyword>
<evidence type="ECO:0000256" key="6">
    <source>
        <dbReference type="ARBA" id="ARBA00023033"/>
    </source>
</evidence>
<dbReference type="GeneID" id="97764099"/>
<dbReference type="RefSeq" id="WP_026741492.1">
    <property type="nucleotide sequence ID" value="NZ_FNQS01000003.1"/>
</dbReference>
<feature type="domain" description="Acyl-CoA dehydrogenase/oxidase N-terminal" evidence="15">
    <location>
        <begin position="43"/>
        <end position="143"/>
    </location>
</feature>
<evidence type="ECO:0000259" key="15">
    <source>
        <dbReference type="Pfam" id="PF02771"/>
    </source>
</evidence>
<dbReference type="InterPro" id="IPR006091">
    <property type="entry name" value="Acyl-CoA_Oxase/DH_mid-dom"/>
</dbReference>
<comment type="similarity">
    <text evidence="8">Belongs to the DszC flavin monooxygenase family.</text>
</comment>
<evidence type="ECO:0000256" key="4">
    <source>
        <dbReference type="ARBA" id="ARBA00022741"/>
    </source>
</evidence>
<evidence type="ECO:0000256" key="9">
    <source>
        <dbReference type="ARBA" id="ARBA00034328"/>
    </source>
</evidence>
<dbReference type="PIRSF" id="PIRSF016578">
    <property type="entry name" value="HsaA"/>
    <property type="match status" value="1"/>
</dbReference>
<reference evidence="17 18" key="1">
    <citation type="submission" date="2016-10" db="EMBL/GenBank/DDBJ databases">
        <authorList>
            <person name="de Groot N.N."/>
        </authorList>
    </citation>
    <scope>NUCLEOTIDE SEQUENCE [LARGE SCALE GENOMIC DNA]</scope>
    <source>
        <strain evidence="17 18">ATCC 29281</strain>
    </source>
</reference>
<comment type="catalytic activity">
    <reaction evidence="11">
        <text>dibenzothiophene + FMNH2 + O2 = dibenzothiophene 5-oxide + FMN + H2O + H(+)</text>
        <dbReference type="Rhea" id="RHEA:49076"/>
        <dbReference type="ChEBI" id="CHEBI:15377"/>
        <dbReference type="ChEBI" id="CHEBI:15378"/>
        <dbReference type="ChEBI" id="CHEBI:15379"/>
        <dbReference type="ChEBI" id="CHEBI:23681"/>
        <dbReference type="ChEBI" id="CHEBI:23683"/>
        <dbReference type="ChEBI" id="CHEBI:57618"/>
        <dbReference type="ChEBI" id="CHEBI:58210"/>
    </reaction>
</comment>
<keyword evidence="2" id="KW-0285">Flavoprotein</keyword>
<evidence type="ECO:0000256" key="11">
    <source>
        <dbReference type="ARBA" id="ARBA00047859"/>
    </source>
</evidence>